<evidence type="ECO:0000313" key="2">
    <source>
        <dbReference type="EMBL" id="ABD88550.1"/>
    </source>
</evidence>
<dbReference type="RefSeq" id="WP_011473445.1">
    <property type="nucleotide sequence ID" value="NC_007925.1"/>
</dbReference>
<dbReference type="EMBL" id="CP000301">
    <property type="protein sequence ID" value="ABD88550.1"/>
    <property type="molecule type" value="Genomic_DNA"/>
</dbReference>
<reference evidence="2" key="1">
    <citation type="submission" date="2006-03" db="EMBL/GenBank/DDBJ databases">
        <title>Complete sequence of Rhodopseudomonas palustris BisB18.</title>
        <authorList>
            <consortium name="US DOE Joint Genome Institute"/>
            <person name="Copeland A."/>
            <person name="Lucas S."/>
            <person name="Lapidus A."/>
            <person name="Barry K."/>
            <person name="Detter J.C."/>
            <person name="Glavina del Rio T."/>
            <person name="Hammon N."/>
            <person name="Israni S."/>
            <person name="Dalin E."/>
            <person name="Tice H."/>
            <person name="Pitluck S."/>
            <person name="Chain P."/>
            <person name="Malfatti S."/>
            <person name="Shin M."/>
            <person name="Vergez L."/>
            <person name="Schmutz J."/>
            <person name="Larimer F."/>
            <person name="Land M."/>
            <person name="Hauser L."/>
            <person name="Pelletier D.A."/>
            <person name="Kyrpides N."/>
            <person name="Anderson I."/>
            <person name="Oda Y."/>
            <person name="Harwood C.S."/>
            <person name="Richardson P."/>
        </authorList>
    </citation>
    <scope>NUCLEOTIDE SEQUENCE [LARGE SCALE GENOMIC DNA]</scope>
    <source>
        <strain evidence="2">BisB18</strain>
    </source>
</reference>
<keyword evidence="1" id="KW-1133">Transmembrane helix</keyword>
<dbReference type="HOGENOM" id="CLU_145354_0_0_5"/>
<dbReference type="Pfam" id="PF07963">
    <property type="entry name" value="N_methyl"/>
    <property type="match status" value="1"/>
</dbReference>
<dbReference type="STRING" id="316056.RPC_3005"/>
<accession>Q212Y6</accession>
<dbReference type="NCBIfam" id="TIGR02532">
    <property type="entry name" value="IV_pilin_GFxxxE"/>
    <property type="match status" value="1"/>
</dbReference>
<keyword evidence="1" id="KW-0472">Membrane</keyword>
<feature type="transmembrane region" description="Helical" evidence="1">
    <location>
        <begin position="20"/>
        <end position="39"/>
    </location>
</feature>
<name>Q212Y6_RHOPB</name>
<keyword evidence="1" id="KW-0812">Transmembrane</keyword>
<organism evidence="2">
    <name type="scientific">Rhodopseudomonas palustris (strain BisB18)</name>
    <dbReference type="NCBI Taxonomy" id="316056"/>
    <lineage>
        <taxon>Bacteria</taxon>
        <taxon>Pseudomonadati</taxon>
        <taxon>Pseudomonadota</taxon>
        <taxon>Alphaproteobacteria</taxon>
        <taxon>Hyphomicrobiales</taxon>
        <taxon>Nitrobacteraceae</taxon>
        <taxon>Rhodopseudomonas</taxon>
    </lineage>
</organism>
<dbReference type="eggNOG" id="COG4967">
    <property type="taxonomic scope" value="Bacteria"/>
</dbReference>
<dbReference type="KEGG" id="rpc:RPC_3005"/>
<sequence length="134" mass="14571">MSRRIRSEQRGEDGFTMIEAVVALALVAVVLAAIGSLVATNARGVRNLEQHVTLAQIARMVANTIPRYGDALPDELAGETSGYRWQMRASPLLDAAAVPGSRFIAQRVELRVKSPSGAMVSLETVRLQNRSELR</sequence>
<gene>
    <name evidence="2" type="ordered locus">RPC_3005</name>
</gene>
<protein>
    <submittedName>
        <fullName evidence="2">Methylation</fullName>
    </submittedName>
</protein>
<dbReference type="InterPro" id="IPR012902">
    <property type="entry name" value="N_methyl_site"/>
</dbReference>
<dbReference type="AlphaFoldDB" id="Q212Y6"/>
<evidence type="ECO:0000256" key="1">
    <source>
        <dbReference type="SAM" id="Phobius"/>
    </source>
</evidence>
<proteinExistence type="predicted"/>